<keyword evidence="9" id="KW-1185">Reference proteome</keyword>
<dbReference type="AlphaFoldDB" id="A0A7M7PDC5"/>
<dbReference type="Pfam" id="PF00176">
    <property type="entry name" value="SNF2-rel_dom"/>
    <property type="match status" value="1"/>
</dbReference>
<protein>
    <recommendedName>
        <fullName evidence="10">DNA repair and recombination protein RAD54B</fullName>
    </recommendedName>
</protein>
<dbReference type="PROSITE" id="PS51192">
    <property type="entry name" value="HELICASE_ATP_BIND_1"/>
    <property type="match status" value="1"/>
</dbReference>
<reference evidence="9" key="1">
    <citation type="submission" date="2015-02" db="EMBL/GenBank/DDBJ databases">
        <title>Genome sequencing for Strongylocentrotus purpuratus.</title>
        <authorList>
            <person name="Murali S."/>
            <person name="Liu Y."/>
            <person name="Vee V."/>
            <person name="English A."/>
            <person name="Wang M."/>
            <person name="Skinner E."/>
            <person name="Han Y."/>
            <person name="Muzny D.M."/>
            <person name="Worley K.C."/>
            <person name="Gibbs R.A."/>
        </authorList>
    </citation>
    <scope>NUCLEOTIDE SEQUENCE</scope>
</reference>
<feature type="domain" description="Helicase C-terminal" evidence="7">
    <location>
        <begin position="476"/>
        <end position="641"/>
    </location>
</feature>
<keyword evidence="2" id="KW-0378">Hydrolase</keyword>
<reference evidence="8" key="2">
    <citation type="submission" date="2021-01" db="UniProtKB">
        <authorList>
            <consortium name="EnsemblMetazoa"/>
        </authorList>
    </citation>
    <scope>IDENTIFICATION</scope>
</reference>
<sequence>MGSISEDDWTTGKCFQTGSSSTIGASASLAVPPSRAPRPPKPFANPQKTGADGSTALQTKVVQPRAAKPLYDPTHPDALVMPRPPSSHQWQNNQRNDSIVDVVVDPHLVSKLRPHQQKGVIFLYECIMGLRQYEGCGAILADEMGLGKTLQCITLVWTLFKQGPYGGKPIIKRVLIVTPGSLVKNWCREFRKWLGSERISVFPVSSDKKVEEFKKSPLFPVMVISYEMMVRYADDIRGITFDLVVCDEGHRLKNSTIKTASLLSSLAVRRRILLTGTPIQNDLQEFYSIVEFCNPGVLGTSGSFHRVYEEPILRSNQPSATKEEKTLGAARATELSRLTSLFVLRRTQEINNKYLPPKVETVVFCKPSALQLRLYQHLLRSPLIRSCLSRGYASSASAGSPHLVCIGALKKLCNDPSLLYQASRKADEEGKRRGGESWLLDHDDEEESLYKGLLPIYPPEYTEGRPLLAHCGKLCVLSEMLRAMHADPTRRERLVLVSNYTQTLDILQALCSIEGYQFCRLDGSTPTAKRQSIVEHFNSSYAKETIFLLSSKAGGVGLNLIGASRLLLYDIDWNPANDLQAMARVWRDGQKKTVYIYRLITAGTIEEKIYQRQISKQSLSGAVVDAKGQSGSVKFSLEDLRDLFTLHEGSSCITHDMLSCDCTDTNGPSSNVKAPGDVQKGPQRPCQLGKLKPTVLKKNLSMGDLNEWQHYLAPLPEDFQDEYLLEAKDGITFVFQNETNMVPVP</sequence>
<evidence type="ECO:0000256" key="2">
    <source>
        <dbReference type="ARBA" id="ARBA00022801"/>
    </source>
</evidence>
<dbReference type="Proteomes" id="UP000007110">
    <property type="component" value="Unassembled WGS sequence"/>
</dbReference>
<dbReference type="SUPFAM" id="SSF52540">
    <property type="entry name" value="P-loop containing nucleoside triphosphate hydrolases"/>
    <property type="match status" value="2"/>
</dbReference>
<dbReference type="InterPro" id="IPR001650">
    <property type="entry name" value="Helicase_C-like"/>
</dbReference>
<dbReference type="GO" id="GO:0005524">
    <property type="term" value="F:ATP binding"/>
    <property type="evidence" value="ECO:0007669"/>
    <property type="project" value="UniProtKB-KW"/>
</dbReference>
<dbReference type="FunFam" id="3.40.50.10810:FF:000020">
    <property type="entry name" value="DNA repair and recombination protein RAD54B"/>
    <property type="match status" value="1"/>
</dbReference>
<dbReference type="InterPro" id="IPR038718">
    <property type="entry name" value="SNF2-like_sf"/>
</dbReference>
<dbReference type="GO" id="GO:0005634">
    <property type="term" value="C:nucleus"/>
    <property type="evidence" value="ECO:0000318"/>
    <property type="project" value="GO_Central"/>
</dbReference>
<evidence type="ECO:0000313" key="9">
    <source>
        <dbReference type="Proteomes" id="UP000007110"/>
    </source>
</evidence>
<dbReference type="FunFam" id="3.40.50.300:FF:000332">
    <property type="entry name" value="DNA repair and recombination protein RAD54-like"/>
    <property type="match status" value="1"/>
</dbReference>
<dbReference type="FunCoup" id="A0A7M7PDC5">
    <property type="interactions" value="330"/>
</dbReference>
<dbReference type="PANTHER" id="PTHR45629:SF7">
    <property type="entry name" value="DNA EXCISION REPAIR PROTEIN ERCC-6-RELATED"/>
    <property type="match status" value="1"/>
</dbReference>
<dbReference type="KEGG" id="spu:580512"/>
<dbReference type="InterPro" id="IPR000330">
    <property type="entry name" value="SNF2_N"/>
</dbReference>
<keyword evidence="4" id="KW-0067">ATP-binding</keyword>
<dbReference type="Gene3D" id="1.20.120.850">
    <property type="entry name" value="SWI2/SNF2 ATPases, N-terminal domain"/>
    <property type="match status" value="1"/>
</dbReference>
<feature type="compositionally biased region" description="Pro residues" evidence="5">
    <location>
        <begin position="34"/>
        <end position="43"/>
    </location>
</feature>
<dbReference type="InParanoid" id="A0A7M7PDC5"/>
<evidence type="ECO:0000256" key="4">
    <source>
        <dbReference type="ARBA" id="ARBA00022840"/>
    </source>
</evidence>
<keyword evidence="3" id="KW-0347">Helicase</keyword>
<evidence type="ECO:0000256" key="5">
    <source>
        <dbReference type="SAM" id="MobiDB-lite"/>
    </source>
</evidence>
<feature type="compositionally biased region" description="Low complexity" evidence="5">
    <location>
        <begin position="17"/>
        <end position="33"/>
    </location>
</feature>
<dbReference type="InterPro" id="IPR049730">
    <property type="entry name" value="SNF2/RAD54-like_C"/>
</dbReference>
<keyword evidence="1" id="KW-0547">Nucleotide-binding</keyword>
<dbReference type="GO" id="GO:0016787">
    <property type="term" value="F:hydrolase activity"/>
    <property type="evidence" value="ECO:0007669"/>
    <property type="project" value="UniProtKB-KW"/>
</dbReference>
<dbReference type="OrthoDB" id="413460at2759"/>
<evidence type="ECO:0008006" key="10">
    <source>
        <dbReference type="Google" id="ProtNLM"/>
    </source>
</evidence>
<organism evidence="8 9">
    <name type="scientific">Strongylocentrotus purpuratus</name>
    <name type="common">Purple sea urchin</name>
    <dbReference type="NCBI Taxonomy" id="7668"/>
    <lineage>
        <taxon>Eukaryota</taxon>
        <taxon>Metazoa</taxon>
        <taxon>Echinodermata</taxon>
        <taxon>Eleutherozoa</taxon>
        <taxon>Echinozoa</taxon>
        <taxon>Echinoidea</taxon>
        <taxon>Euechinoidea</taxon>
        <taxon>Echinacea</taxon>
        <taxon>Camarodonta</taxon>
        <taxon>Echinidea</taxon>
        <taxon>Strongylocentrotidae</taxon>
        <taxon>Strongylocentrotus</taxon>
    </lineage>
</organism>
<evidence type="ECO:0000313" key="8">
    <source>
        <dbReference type="EnsemblMetazoa" id="XP_030847505"/>
    </source>
</evidence>
<evidence type="ECO:0000256" key="1">
    <source>
        <dbReference type="ARBA" id="ARBA00022741"/>
    </source>
</evidence>
<dbReference type="CTD" id="25788"/>
<dbReference type="InterPro" id="IPR027417">
    <property type="entry name" value="P-loop_NTPase"/>
</dbReference>
<dbReference type="Gene3D" id="3.40.50.300">
    <property type="entry name" value="P-loop containing nucleotide triphosphate hydrolases"/>
    <property type="match status" value="1"/>
</dbReference>
<dbReference type="SMART" id="SM00487">
    <property type="entry name" value="DEXDc"/>
    <property type="match status" value="1"/>
</dbReference>
<dbReference type="InterPro" id="IPR014001">
    <property type="entry name" value="Helicase_ATP-bd"/>
</dbReference>
<dbReference type="SMART" id="SM00490">
    <property type="entry name" value="HELICc"/>
    <property type="match status" value="1"/>
</dbReference>
<proteinExistence type="predicted"/>
<accession>A0A7M7PDC5</accession>
<dbReference type="PROSITE" id="PS51194">
    <property type="entry name" value="HELICASE_CTER"/>
    <property type="match status" value="1"/>
</dbReference>
<dbReference type="EnsemblMetazoa" id="XM_030991645">
    <property type="protein sequence ID" value="XP_030847505"/>
    <property type="gene ID" value="LOC580512"/>
</dbReference>
<dbReference type="GO" id="GO:0004386">
    <property type="term" value="F:helicase activity"/>
    <property type="evidence" value="ECO:0007669"/>
    <property type="project" value="UniProtKB-KW"/>
</dbReference>
<dbReference type="GO" id="GO:0007131">
    <property type="term" value="P:reciprocal meiotic recombination"/>
    <property type="evidence" value="ECO:0000318"/>
    <property type="project" value="GO_Central"/>
</dbReference>
<dbReference type="GO" id="GO:0000724">
    <property type="term" value="P:double-strand break repair via homologous recombination"/>
    <property type="evidence" value="ECO:0000318"/>
    <property type="project" value="GO_Central"/>
</dbReference>
<dbReference type="PANTHER" id="PTHR45629">
    <property type="entry name" value="SNF2/RAD54 FAMILY MEMBER"/>
    <property type="match status" value="1"/>
</dbReference>
<dbReference type="InterPro" id="IPR050496">
    <property type="entry name" value="SNF2_RAD54_helicase_repair"/>
</dbReference>
<dbReference type="Pfam" id="PF00271">
    <property type="entry name" value="Helicase_C"/>
    <property type="match status" value="1"/>
</dbReference>
<name>A0A7M7PDC5_STRPU</name>
<dbReference type="CDD" id="cd18793">
    <property type="entry name" value="SF2_C_SNF"/>
    <property type="match status" value="1"/>
</dbReference>
<evidence type="ECO:0000256" key="3">
    <source>
        <dbReference type="ARBA" id="ARBA00022806"/>
    </source>
</evidence>
<dbReference type="GeneID" id="580512"/>
<evidence type="ECO:0000259" key="7">
    <source>
        <dbReference type="PROSITE" id="PS51194"/>
    </source>
</evidence>
<dbReference type="OMA" id="KCQTHEL"/>
<evidence type="ECO:0000259" key="6">
    <source>
        <dbReference type="PROSITE" id="PS51192"/>
    </source>
</evidence>
<dbReference type="Gene3D" id="3.40.50.10810">
    <property type="entry name" value="Tandem AAA-ATPase domain"/>
    <property type="match status" value="1"/>
</dbReference>
<feature type="domain" description="Helicase ATP-binding" evidence="6">
    <location>
        <begin position="129"/>
        <end position="296"/>
    </location>
</feature>
<dbReference type="GO" id="GO:0015616">
    <property type="term" value="F:DNA translocase activity"/>
    <property type="evidence" value="ECO:0000318"/>
    <property type="project" value="GO_Central"/>
</dbReference>
<feature type="region of interest" description="Disordered" evidence="5">
    <location>
        <begin position="1"/>
        <end position="55"/>
    </location>
</feature>
<dbReference type="RefSeq" id="XP_030847505.1">
    <property type="nucleotide sequence ID" value="XM_030991645.1"/>
</dbReference>